<dbReference type="PIRSF" id="PIRSF006470">
    <property type="entry name" value="DctB"/>
    <property type="match status" value="1"/>
</dbReference>
<dbReference type="AlphaFoldDB" id="A0A1H3FE94"/>
<protein>
    <submittedName>
        <fullName evidence="2">Tripartite ATP-independent transporter solute receptor, DctP family</fullName>
    </submittedName>
</protein>
<dbReference type="PANTHER" id="PTHR33376">
    <property type="match status" value="1"/>
</dbReference>
<dbReference type="PANTHER" id="PTHR33376:SF3">
    <property type="entry name" value="C4-DICARBOXYLATE-BINDING PROTEIN"/>
    <property type="match status" value="1"/>
</dbReference>
<sequence>MFNRKFFVIASLFLCVVGFWLISSATVAECADKYALRIAHVVSTSDPMHEGALWLKKRVEELTNGGLQITVYPDGQLGGTDDQLEQARVGANVASIADAARLAEIVRSIGVLDMPYMTNSYEEARKVVMSDFFKEWTKQLEEHGYKVLAFNWYQGARHVATRNIPVKIPADLKGVKIRTTGSRVWQATVRAMGASPVSLEWAEVYPGLQQGVIDGCEAQYPAIYGARLYEVVKYISETGHFHLLSPLVVGINWFNSLPQDYQNILMEVAAEAGDYASQLTLKRIDDYKSEMVNSGVTILEVDTTHFREATAPLYEELGYTEERKIINDFLNQ</sequence>
<dbReference type="NCBIfam" id="TIGR00787">
    <property type="entry name" value="dctP"/>
    <property type="match status" value="1"/>
</dbReference>
<dbReference type="InterPro" id="IPR018389">
    <property type="entry name" value="DctP_fam"/>
</dbReference>
<accession>A0A1H3FE94</accession>
<evidence type="ECO:0000313" key="3">
    <source>
        <dbReference type="Proteomes" id="UP000199266"/>
    </source>
</evidence>
<evidence type="ECO:0000256" key="1">
    <source>
        <dbReference type="ARBA" id="ARBA00022729"/>
    </source>
</evidence>
<gene>
    <name evidence="2" type="ORF">SAMN03080603_01002</name>
</gene>
<keyword evidence="3" id="KW-1185">Reference proteome</keyword>
<proteinExistence type="predicted"/>
<name>A0A1H3FE94_9BACT</name>
<dbReference type="CDD" id="cd13669">
    <property type="entry name" value="PBP2_TRAP_TM0322_like"/>
    <property type="match status" value="1"/>
</dbReference>
<dbReference type="InterPro" id="IPR038404">
    <property type="entry name" value="TRAP_DctP_sf"/>
</dbReference>
<organism evidence="2 3">
    <name type="scientific">Acetomicrobium thermoterrenum DSM 13490</name>
    <dbReference type="NCBI Taxonomy" id="1120987"/>
    <lineage>
        <taxon>Bacteria</taxon>
        <taxon>Thermotogati</taxon>
        <taxon>Synergistota</taxon>
        <taxon>Synergistia</taxon>
        <taxon>Synergistales</taxon>
        <taxon>Acetomicrobiaceae</taxon>
        <taxon>Acetomicrobium</taxon>
    </lineage>
</organism>
<dbReference type="GO" id="GO:0030288">
    <property type="term" value="C:outer membrane-bounded periplasmic space"/>
    <property type="evidence" value="ECO:0007669"/>
    <property type="project" value="InterPro"/>
</dbReference>
<keyword evidence="2" id="KW-0675">Receptor</keyword>
<dbReference type="EMBL" id="FNPD01000005">
    <property type="protein sequence ID" value="SDX88718.1"/>
    <property type="molecule type" value="Genomic_DNA"/>
</dbReference>
<dbReference type="Pfam" id="PF03480">
    <property type="entry name" value="DctP"/>
    <property type="match status" value="1"/>
</dbReference>
<dbReference type="Proteomes" id="UP000199266">
    <property type="component" value="Unassembled WGS sequence"/>
</dbReference>
<dbReference type="InterPro" id="IPR004682">
    <property type="entry name" value="TRAP_DctP"/>
</dbReference>
<keyword evidence="1" id="KW-0732">Signal</keyword>
<dbReference type="GO" id="GO:0055085">
    <property type="term" value="P:transmembrane transport"/>
    <property type="evidence" value="ECO:0007669"/>
    <property type="project" value="InterPro"/>
</dbReference>
<dbReference type="Gene3D" id="3.40.190.170">
    <property type="entry name" value="Bacterial extracellular solute-binding protein, family 7"/>
    <property type="match status" value="1"/>
</dbReference>
<evidence type="ECO:0000313" key="2">
    <source>
        <dbReference type="EMBL" id="SDX88718.1"/>
    </source>
</evidence>
<reference evidence="3" key="1">
    <citation type="submission" date="2016-10" db="EMBL/GenBank/DDBJ databases">
        <authorList>
            <person name="Varghese N."/>
            <person name="Submissions S."/>
        </authorList>
    </citation>
    <scope>NUCLEOTIDE SEQUENCE [LARGE SCALE GENOMIC DNA]</scope>
    <source>
        <strain evidence="3">DSM 13490</strain>
    </source>
</reference>
<dbReference type="NCBIfam" id="NF037995">
    <property type="entry name" value="TRAP_S1"/>
    <property type="match status" value="1"/>
</dbReference>